<dbReference type="InterPro" id="IPR052032">
    <property type="entry name" value="ATP-dep_AA_Ligase"/>
</dbReference>
<dbReference type="InterPro" id="IPR041472">
    <property type="entry name" value="BL00235/CARNS1_N"/>
</dbReference>
<keyword evidence="2 4" id="KW-0547">Nucleotide-binding</keyword>
<dbReference type="InterPro" id="IPR011761">
    <property type="entry name" value="ATP-grasp"/>
</dbReference>
<dbReference type="Pfam" id="PF18130">
    <property type="entry name" value="ATPgrasp_N"/>
    <property type="match status" value="1"/>
</dbReference>
<dbReference type="Pfam" id="PF13535">
    <property type="entry name" value="ATP-grasp_4"/>
    <property type="match status" value="1"/>
</dbReference>
<gene>
    <name evidence="6" type="ORF">GCM10022233_40200</name>
</gene>
<evidence type="ECO:0000259" key="5">
    <source>
        <dbReference type="PROSITE" id="PS50975"/>
    </source>
</evidence>
<dbReference type="PROSITE" id="PS50975">
    <property type="entry name" value="ATP_GRASP"/>
    <property type="match status" value="1"/>
</dbReference>
<dbReference type="Gene3D" id="3.30.470.20">
    <property type="entry name" value="ATP-grasp fold, B domain"/>
    <property type="match status" value="1"/>
</dbReference>
<comment type="caution">
    <text evidence="6">The sequence shown here is derived from an EMBL/GenBank/DDBJ whole genome shotgun (WGS) entry which is preliminary data.</text>
</comment>
<sequence length="402" mass="42386">MGKLLMVGCGWMGRPYLGRAHARGLDVSVLDTSAALGWEETKAALGPGDRGYSVTATDDEGWLAAATAALADGPVAGVLGFSEPHIVAAAMLAEELGLPGPGVRAAVISRNKLMQREVFGRAGLNQPEYMHARDVRAAESFAVGRYPVVLKPLSSMGSLGVRIAADQHELRAWVNEQPAGASFLVEEYLDGPEFSVEALIVDGAPVFESVTAKTTTVAPYRVELAHHVPAGLDAGDRQAISTLLRQVIGALGMRTGVVHFELILCSGSPHIVEIATRTPGDYLMDVIQAATDVDLYDAAVAAACGLPLNLPLGATGIPPRVASVWFPTPPAGTVSAVEGVERVEKLPGVVKIEIDVAPGDEVHELRSSMDRVGMVVYQAPDRQELDAVLARVRDELRIAVTA</sequence>
<dbReference type="PANTHER" id="PTHR43585">
    <property type="entry name" value="FUMIPYRROLE BIOSYNTHESIS PROTEIN C"/>
    <property type="match status" value="1"/>
</dbReference>
<keyword evidence="3 4" id="KW-0067">ATP-binding</keyword>
<dbReference type="Proteomes" id="UP001499984">
    <property type="component" value="Unassembled WGS sequence"/>
</dbReference>
<feature type="domain" description="ATP-grasp" evidence="5">
    <location>
        <begin position="116"/>
        <end position="304"/>
    </location>
</feature>
<protein>
    <submittedName>
        <fullName evidence="6">ATP-grasp domain-containing protein</fullName>
    </submittedName>
</protein>
<evidence type="ECO:0000256" key="4">
    <source>
        <dbReference type="PROSITE-ProRule" id="PRU00409"/>
    </source>
</evidence>
<evidence type="ECO:0000313" key="6">
    <source>
        <dbReference type="EMBL" id="GAA4062347.1"/>
    </source>
</evidence>
<dbReference type="RefSeq" id="WP_345014641.1">
    <property type="nucleotide sequence ID" value="NZ_BAAAZY010000011.1"/>
</dbReference>
<evidence type="ECO:0000256" key="2">
    <source>
        <dbReference type="ARBA" id="ARBA00022741"/>
    </source>
</evidence>
<dbReference type="SUPFAM" id="SSF56059">
    <property type="entry name" value="Glutathione synthetase ATP-binding domain-like"/>
    <property type="match status" value="1"/>
</dbReference>
<dbReference type="Pfam" id="PF18603">
    <property type="entry name" value="LAL_C2"/>
    <property type="match status" value="1"/>
</dbReference>
<dbReference type="Gene3D" id="3.40.50.20">
    <property type="match status" value="1"/>
</dbReference>
<name>A0ABP7V991_9ACTN</name>
<reference evidence="7" key="1">
    <citation type="journal article" date="2019" name="Int. J. Syst. Evol. Microbiol.">
        <title>The Global Catalogue of Microorganisms (GCM) 10K type strain sequencing project: providing services to taxonomists for standard genome sequencing and annotation.</title>
        <authorList>
            <consortium name="The Broad Institute Genomics Platform"/>
            <consortium name="The Broad Institute Genome Sequencing Center for Infectious Disease"/>
            <person name="Wu L."/>
            <person name="Ma J."/>
        </authorList>
    </citation>
    <scope>NUCLEOTIDE SEQUENCE [LARGE SCALE GENOMIC DNA]</scope>
    <source>
        <strain evidence="7">JCM 16925</strain>
    </source>
</reference>
<evidence type="ECO:0000313" key="7">
    <source>
        <dbReference type="Proteomes" id="UP001499984"/>
    </source>
</evidence>
<keyword evidence="1" id="KW-0436">Ligase</keyword>
<evidence type="ECO:0000256" key="3">
    <source>
        <dbReference type="ARBA" id="ARBA00022840"/>
    </source>
</evidence>
<dbReference type="EMBL" id="BAAAZY010000011">
    <property type="protein sequence ID" value="GAA4062347.1"/>
    <property type="molecule type" value="Genomic_DNA"/>
</dbReference>
<proteinExistence type="predicted"/>
<dbReference type="SMART" id="SM01209">
    <property type="entry name" value="GARS_A"/>
    <property type="match status" value="1"/>
</dbReference>
<organism evidence="6 7">
    <name type="scientific">Streptomyces shaanxiensis</name>
    <dbReference type="NCBI Taxonomy" id="653357"/>
    <lineage>
        <taxon>Bacteria</taxon>
        <taxon>Bacillati</taxon>
        <taxon>Actinomycetota</taxon>
        <taxon>Actinomycetes</taxon>
        <taxon>Kitasatosporales</taxon>
        <taxon>Streptomycetaceae</taxon>
        <taxon>Streptomyces</taxon>
    </lineage>
</organism>
<dbReference type="InterPro" id="IPR040570">
    <property type="entry name" value="LAL_C2"/>
</dbReference>
<dbReference type="PANTHER" id="PTHR43585:SF2">
    <property type="entry name" value="ATP-GRASP ENZYME FSQD"/>
    <property type="match status" value="1"/>
</dbReference>
<accession>A0ABP7V991</accession>
<evidence type="ECO:0000256" key="1">
    <source>
        <dbReference type="ARBA" id="ARBA00022598"/>
    </source>
</evidence>
<keyword evidence="7" id="KW-1185">Reference proteome</keyword>